<organism evidence="6 7">
    <name type="scientific">Vibrio algicola</name>
    <dbReference type="NCBI Taxonomy" id="2662262"/>
    <lineage>
        <taxon>Bacteria</taxon>
        <taxon>Pseudomonadati</taxon>
        <taxon>Pseudomonadota</taxon>
        <taxon>Gammaproteobacteria</taxon>
        <taxon>Vibrionales</taxon>
        <taxon>Vibrionaceae</taxon>
        <taxon>Vibrio</taxon>
    </lineage>
</organism>
<sequence length="207" mass="22298">MSTEPTRILVLYHSRHGTTLQLARQIARGVESVTGCQALLRTVAEITSIESEIAPRDHTTSSDPVIRLEELTHCDGLALGSPVWFGNMSAAMKHFWDNTTSLWVSGSLIDKPACVFTSSSSPHGGQETTQQSMMLPLFHHGMMVMGLPYSEPDLHTSSQGGTPYGASSISGDPVNHGGISLNTQVKTLAFAQGQRLATIAKRLKVLN</sequence>
<dbReference type="AlphaFoldDB" id="A0A5Q0TE00"/>
<dbReference type="FunFam" id="3.40.50.360:FF:000001">
    <property type="entry name" value="NAD(P)H dehydrogenase (Quinone) FQR1-like"/>
    <property type="match status" value="1"/>
</dbReference>
<feature type="domain" description="Flavodoxin-like" evidence="5">
    <location>
        <begin position="8"/>
        <end position="189"/>
    </location>
</feature>
<comment type="similarity">
    <text evidence="2">Belongs to the WrbA family.</text>
</comment>
<dbReference type="InterPro" id="IPR008254">
    <property type="entry name" value="Flavodoxin/NO_synth"/>
</dbReference>
<keyword evidence="3" id="KW-0285">Flavoprotein</keyword>
<evidence type="ECO:0000256" key="3">
    <source>
        <dbReference type="ARBA" id="ARBA00022630"/>
    </source>
</evidence>
<dbReference type="Pfam" id="PF03358">
    <property type="entry name" value="FMN_red"/>
    <property type="match status" value="1"/>
</dbReference>
<dbReference type="NCBIfam" id="TIGR01755">
    <property type="entry name" value="flav_wrbA"/>
    <property type="match status" value="1"/>
</dbReference>
<dbReference type="NCBIfam" id="NF002999">
    <property type="entry name" value="PRK03767.1"/>
    <property type="match status" value="1"/>
</dbReference>
<evidence type="ECO:0000259" key="5">
    <source>
        <dbReference type="PROSITE" id="PS50902"/>
    </source>
</evidence>
<dbReference type="Proteomes" id="UP000348942">
    <property type="component" value="Chromosome 1"/>
</dbReference>
<dbReference type="PROSITE" id="PS00201">
    <property type="entry name" value="FLAVODOXIN"/>
    <property type="match status" value="1"/>
</dbReference>
<dbReference type="SUPFAM" id="SSF52218">
    <property type="entry name" value="Flavoproteins"/>
    <property type="match status" value="1"/>
</dbReference>
<dbReference type="InterPro" id="IPR001226">
    <property type="entry name" value="Flavodoxin_CS"/>
</dbReference>
<protein>
    <submittedName>
        <fullName evidence="6">NAD(P)H:quinone oxidoreductase</fullName>
        <ecNumber evidence="6">1.6.5.2</ecNumber>
    </submittedName>
</protein>
<evidence type="ECO:0000313" key="7">
    <source>
        <dbReference type="Proteomes" id="UP000348942"/>
    </source>
</evidence>
<gene>
    <name evidence="6" type="primary">wrbA</name>
    <name evidence="6" type="ORF">GFB47_07925</name>
</gene>
<dbReference type="Gene3D" id="3.40.50.360">
    <property type="match status" value="1"/>
</dbReference>
<evidence type="ECO:0000313" key="6">
    <source>
        <dbReference type="EMBL" id="QGA65353.1"/>
    </source>
</evidence>
<evidence type="ECO:0000256" key="4">
    <source>
        <dbReference type="ARBA" id="ARBA00022643"/>
    </source>
</evidence>
<dbReference type="InterPro" id="IPR005025">
    <property type="entry name" value="FMN_Rdtase-like_dom"/>
</dbReference>
<dbReference type="GO" id="GO:0009055">
    <property type="term" value="F:electron transfer activity"/>
    <property type="evidence" value="ECO:0007669"/>
    <property type="project" value="InterPro"/>
</dbReference>
<evidence type="ECO:0000256" key="2">
    <source>
        <dbReference type="ARBA" id="ARBA00006961"/>
    </source>
</evidence>
<dbReference type="EMBL" id="CP045699">
    <property type="protein sequence ID" value="QGA65353.1"/>
    <property type="molecule type" value="Genomic_DNA"/>
</dbReference>
<dbReference type="PROSITE" id="PS50902">
    <property type="entry name" value="FLAVODOXIN_LIKE"/>
    <property type="match status" value="1"/>
</dbReference>
<evidence type="ECO:0000256" key="1">
    <source>
        <dbReference type="ARBA" id="ARBA00001917"/>
    </source>
</evidence>
<keyword evidence="7" id="KW-1185">Reference proteome</keyword>
<accession>A0A5Q0TE00</accession>
<dbReference type="RefSeq" id="WP_153447501.1">
    <property type="nucleotide sequence ID" value="NZ_CP045699.1"/>
</dbReference>
<dbReference type="PANTHER" id="PTHR30546:SF23">
    <property type="entry name" value="FLAVOPROTEIN-LIKE PROTEIN YCP4-RELATED"/>
    <property type="match status" value="1"/>
</dbReference>
<proteinExistence type="inferred from homology"/>
<keyword evidence="6" id="KW-0560">Oxidoreductase</keyword>
<dbReference type="EC" id="1.6.5.2" evidence="6"/>
<dbReference type="GO" id="GO:0003955">
    <property type="term" value="F:NAD(P)H dehydrogenase (quinone) activity"/>
    <property type="evidence" value="ECO:0007669"/>
    <property type="project" value="UniProtKB-EC"/>
</dbReference>
<dbReference type="GO" id="GO:0016020">
    <property type="term" value="C:membrane"/>
    <property type="evidence" value="ECO:0007669"/>
    <property type="project" value="TreeGrafter"/>
</dbReference>
<dbReference type="PANTHER" id="PTHR30546">
    <property type="entry name" value="FLAVODOXIN-RELATED PROTEIN WRBA-RELATED"/>
    <property type="match status" value="1"/>
</dbReference>
<dbReference type="InterPro" id="IPR010089">
    <property type="entry name" value="Flavoprotein_WrbA-like"/>
</dbReference>
<dbReference type="InterPro" id="IPR029039">
    <property type="entry name" value="Flavoprotein-like_sf"/>
</dbReference>
<name>A0A5Q0TE00_9VIBR</name>
<dbReference type="GO" id="GO:0010181">
    <property type="term" value="F:FMN binding"/>
    <property type="evidence" value="ECO:0007669"/>
    <property type="project" value="InterPro"/>
</dbReference>
<keyword evidence="4" id="KW-0288">FMN</keyword>
<comment type="cofactor">
    <cofactor evidence="1">
        <name>FMN</name>
        <dbReference type="ChEBI" id="CHEBI:58210"/>
    </cofactor>
</comment>
<reference evidence="6 7" key="1">
    <citation type="submission" date="2019-10" db="EMBL/GenBank/DDBJ databases">
        <title>Vibrio sp. nov., isolated from Coralline algae surface.</title>
        <authorList>
            <person name="Geng Y."/>
            <person name="Zhang X."/>
        </authorList>
    </citation>
    <scope>NUCLEOTIDE SEQUENCE [LARGE SCALE GENOMIC DNA]</scope>
    <source>
        <strain evidence="6 7">SM1977</strain>
    </source>
</reference>